<dbReference type="Pfam" id="PF20842">
    <property type="entry name" value="Rax2_2"/>
    <property type="match status" value="1"/>
</dbReference>
<evidence type="ECO:0000313" key="5">
    <source>
        <dbReference type="EMBL" id="KAK5113101.1"/>
    </source>
</evidence>
<evidence type="ECO:0000256" key="1">
    <source>
        <dbReference type="SAM" id="Phobius"/>
    </source>
</evidence>
<dbReference type="AlphaFoldDB" id="A0AAN7YGQ3"/>
<protein>
    <recommendedName>
        <fullName evidence="7">Cellular morphogenesis protein</fullName>
    </recommendedName>
</protein>
<dbReference type="InterPro" id="IPR011043">
    <property type="entry name" value="Gal_Oxase/kelch_b-propeller"/>
</dbReference>
<gene>
    <name evidence="5" type="ORF">LTR62_003680</name>
</gene>
<feature type="domain" description="Rax2-like second" evidence="3">
    <location>
        <begin position="227"/>
        <end position="365"/>
    </location>
</feature>
<accession>A0AAN7YGQ3</accession>
<dbReference type="SUPFAM" id="SSF50965">
    <property type="entry name" value="Galactose oxidase, central domain"/>
    <property type="match status" value="2"/>
</dbReference>
<feature type="domain" description="Rax2-like third" evidence="4">
    <location>
        <begin position="376"/>
        <end position="537"/>
    </location>
</feature>
<dbReference type="Proteomes" id="UP001310890">
    <property type="component" value="Unassembled WGS sequence"/>
</dbReference>
<dbReference type="InterPro" id="IPR024982">
    <property type="entry name" value="Rax2-like_C"/>
</dbReference>
<keyword evidence="1" id="KW-0812">Transmembrane</keyword>
<feature type="domain" description="Rax2-like C-terminal" evidence="2">
    <location>
        <begin position="897"/>
        <end position="1144"/>
    </location>
</feature>
<evidence type="ECO:0008006" key="7">
    <source>
        <dbReference type="Google" id="ProtNLM"/>
    </source>
</evidence>
<organism evidence="5 6">
    <name type="scientific">Meristemomyces frigidus</name>
    <dbReference type="NCBI Taxonomy" id="1508187"/>
    <lineage>
        <taxon>Eukaryota</taxon>
        <taxon>Fungi</taxon>
        <taxon>Dikarya</taxon>
        <taxon>Ascomycota</taxon>
        <taxon>Pezizomycotina</taxon>
        <taxon>Dothideomycetes</taxon>
        <taxon>Dothideomycetidae</taxon>
        <taxon>Mycosphaerellales</taxon>
        <taxon>Teratosphaeriaceae</taxon>
        <taxon>Meristemomyces</taxon>
    </lineage>
</organism>
<dbReference type="InterPro" id="IPR015915">
    <property type="entry name" value="Kelch-typ_b-propeller"/>
</dbReference>
<dbReference type="Pfam" id="PF12768">
    <property type="entry name" value="Rax2"/>
    <property type="match status" value="1"/>
</dbReference>
<proteinExistence type="predicted"/>
<reference evidence="5" key="1">
    <citation type="submission" date="2023-08" db="EMBL/GenBank/DDBJ databases">
        <title>Black Yeasts Isolated from many extreme environments.</title>
        <authorList>
            <person name="Coleine C."/>
            <person name="Stajich J.E."/>
            <person name="Selbmann L."/>
        </authorList>
    </citation>
    <scope>NUCLEOTIDE SEQUENCE</scope>
    <source>
        <strain evidence="5">CCFEE 5401</strain>
    </source>
</reference>
<evidence type="ECO:0000259" key="3">
    <source>
        <dbReference type="Pfam" id="PF20842"/>
    </source>
</evidence>
<evidence type="ECO:0000259" key="2">
    <source>
        <dbReference type="Pfam" id="PF12768"/>
    </source>
</evidence>
<keyword evidence="1" id="KW-0472">Membrane</keyword>
<dbReference type="InterPro" id="IPR048265">
    <property type="entry name" value="Rax2-like_third"/>
</dbReference>
<dbReference type="GO" id="GO:1902929">
    <property type="term" value="C:plasma membrane of growing cell tip"/>
    <property type="evidence" value="ECO:0007669"/>
    <property type="project" value="TreeGrafter"/>
</dbReference>
<feature type="transmembrane region" description="Helical" evidence="1">
    <location>
        <begin position="1148"/>
        <end position="1174"/>
    </location>
</feature>
<name>A0AAN7YGQ3_9PEZI</name>
<evidence type="ECO:0000259" key="4">
    <source>
        <dbReference type="Pfam" id="PF20843"/>
    </source>
</evidence>
<dbReference type="SUPFAM" id="SSF50952">
    <property type="entry name" value="Soluble quinoprotein glucose dehydrogenase"/>
    <property type="match status" value="1"/>
</dbReference>
<dbReference type="EMBL" id="JAVRRL010000026">
    <property type="protein sequence ID" value="KAK5113101.1"/>
    <property type="molecule type" value="Genomic_DNA"/>
</dbReference>
<dbReference type="PANTHER" id="PTHR31778:SF2">
    <property type="entry name" value="BUD SITE SELECTION PROTEIN RAX2"/>
    <property type="match status" value="1"/>
</dbReference>
<dbReference type="Pfam" id="PF20843">
    <property type="entry name" value="Rax2_3"/>
    <property type="match status" value="1"/>
</dbReference>
<comment type="caution">
    <text evidence="5">The sequence shown here is derived from an EMBL/GenBank/DDBJ whole genome shotgun (WGS) entry which is preliminary data.</text>
</comment>
<dbReference type="SUPFAM" id="SSF117281">
    <property type="entry name" value="Kelch motif"/>
    <property type="match status" value="1"/>
</dbReference>
<dbReference type="InterPro" id="IPR048266">
    <property type="entry name" value="Rax2-like_second"/>
</dbReference>
<sequence>MRTILQQLLAIGPELATFILTSPLLNARGAYAITPQQVPSPNLDLSSLGRVAVAGDFDSISLYTYEGQNEGAFSTNGSQSLLTQYPDGSFQTLATADASIMAMCPFVQKGALQGVIIGGNFTSLGGVEAQSIALWNPNTTQVTALPGLSGKVSTVYCDATSGTVYVGGSFMAGNSTNAMAWTTGWTNLPFAGFNGPVTSITKNAAGNIVFGGDFDGLGNTTTPLNPDGQVINIASGNITAENTAASSDPRSIICNTNSSTDWLLQDNTAGHWQGNFTYGFNPTKIRLYNAQADNKGTKAFYFEDLNSGGILLLNYLDGNGQSQYCSNNCPLANNASAQDFHFVPPIGMDAFRINIVQWYGSGGGLSGIELFQDDIYSFAVDDYNEPKCDDVSSGSQSASYPSNLWQRVANNGNSSSDYLSAYLQSESQISSQTSVVFVPDIKQSGNYSITVYTPGCLQDSSCSTRGLVNVTGALTSDSMSFSTTLFQNNNYDKYDQVYYGYVDVDSDSFKSTVTLVPQAGQNVPLTVVAQRVRFELITTTGGLNGLFEYNPNEAVVSTDFSTSKINAAGASLASGASVNAVQTVGSTLYVAGNFSGTGISNVMSVGDNATALAHGGLNAAVEALYQNGSMLYFGGNFSNTADNSVSGLSNVAAYDTSSSSWQALGAGVDGQVSALVELAVNLTTNNPVSCLTINGDFTSVNGFNGNAAFSAEGLAVWVPSRNNWLHNLPNAPVTITGQLTAMTNVTGYSALYAGQLASHTNGYNGAAELVGSGRPSLETMGLTLITTSSTASNGSSSQRKRALQAGQSYSGVYNGLYYSKNGLNITIAGGSFQAKASNGSTVENLLFVNNTGSTQEITGVTGLDSASIFTSFDYYQTTLFASGQISGAVNGHDVKGLIAYNLSTAEYASTQPAALSGNSVIVNAIAVQPNAALVFVGGNFDSAGSLPCNTLCYYDASASQWNSPGTGLGGVIASMVWSSSTTLVIAGNLTIDGAGASLVNYDSKKQTFSQYTTATSPGTIEVLAPVTNNYKEFWASGTASNGSSYLAKLSNNIWTGVSLASGTTIRGLQMLSLVENHASTNLIDSNQVLMLMGNINVPDFGNASAALFNGTTMVPFLLTSRQGGSQGTLGHVFVGNPQNLTSSSKHHLALGLVVLVGLAISLGLLMLIVIAGILMERHRRRREGYIPMPMDKSTNLARIPPESLLGGLSEKQNPPKL</sequence>
<keyword evidence="1" id="KW-1133">Transmembrane helix</keyword>
<evidence type="ECO:0000313" key="6">
    <source>
        <dbReference type="Proteomes" id="UP001310890"/>
    </source>
</evidence>
<dbReference type="InterPro" id="IPR011041">
    <property type="entry name" value="Quinoprot_gluc/sorb_DH_b-prop"/>
</dbReference>
<dbReference type="PANTHER" id="PTHR31778">
    <property type="entry name" value="BUD SITE SELECTION PROTEIN RAX2"/>
    <property type="match status" value="1"/>
</dbReference>